<keyword evidence="1" id="KW-0812">Transmembrane</keyword>
<dbReference type="KEGG" id="muh:HYN43_019560"/>
<dbReference type="Proteomes" id="UP000270046">
    <property type="component" value="Chromosome"/>
</dbReference>
<protein>
    <submittedName>
        <fullName evidence="2">Uncharacterized protein</fullName>
    </submittedName>
</protein>
<sequence>MTIRMTPLKTVLLFIPFIVTAIIGRIQNPGLQSFLDSYNIFNHLATLNVLLITAFQAYFFIRFNVVAVKRFTFFIINGLLPVIYSGYQFIQGIFSTLNRPHFLKLGKPEGPMPIVALGLYDMLMVFLLVYSL</sequence>
<dbReference type="AlphaFoldDB" id="A0A494W1E6"/>
<reference evidence="2 3" key="1">
    <citation type="submission" date="2018-10" db="EMBL/GenBank/DDBJ databases">
        <title>Genome sequencing of Mucilaginibacter sp. HYN0043.</title>
        <authorList>
            <person name="Kim M."/>
            <person name="Yi H."/>
        </authorList>
    </citation>
    <scope>NUCLEOTIDE SEQUENCE [LARGE SCALE GENOMIC DNA]</scope>
    <source>
        <strain evidence="2 3">HYN0043</strain>
    </source>
</reference>
<dbReference type="EMBL" id="CP032869">
    <property type="protein sequence ID" value="AYL97368.1"/>
    <property type="molecule type" value="Genomic_DNA"/>
</dbReference>
<accession>A0A494W1E6</accession>
<organism evidence="2 3">
    <name type="scientific">Mucilaginibacter celer</name>
    <dbReference type="NCBI Taxonomy" id="2305508"/>
    <lineage>
        <taxon>Bacteria</taxon>
        <taxon>Pseudomonadati</taxon>
        <taxon>Bacteroidota</taxon>
        <taxon>Sphingobacteriia</taxon>
        <taxon>Sphingobacteriales</taxon>
        <taxon>Sphingobacteriaceae</taxon>
        <taxon>Mucilaginibacter</taxon>
    </lineage>
</organism>
<evidence type="ECO:0000313" key="3">
    <source>
        <dbReference type="Proteomes" id="UP000270046"/>
    </source>
</evidence>
<evidence type="ECO:0000313" key="2">
    <source>
        <dbReference type="EMBL" id="AYL97368.1"/>
    </source>
</evidence>
<gene>
    <name evidence="2" type="ORF">HYN43_019560</name>
</gene>
<keyword evidence="1" id="KW-1133">Transmembrane helix</keyword>
<feature type="transmembrane region" description="Helical" evidence="1">
    <location>
        <begin position="40"/>
        <end position="59"/>
    </location>
</feature>
<feature type="transmembrane region" description="Helical" evidence="1">
    <location>
        <begin position="110"/>
        <end position="130"/>
    </location>
</feature>
<proteinExistence type="predicted"/>
<name>A0A494W1E6_9SPHI</name>
<keyword evidence="3" id="KW-1185">Reference proteome</keyword>
<keyword evidence="1" id="KW-0472">Membrane</keyword>
<feature type="transmembrane region" description="Helical" evidence="1">
    <location>
        <begin position="71"/>
        <end position="90"/>
    </location>
</feature>
<evidence type="ECO:0000256" key="1">
    <source>
        <dbReference type="SAM" id="Phobius"/>
    </source>
</evidence>